<dbReference type="EMBL" id="CSTD01000007">
    <property type="protein sequence ID" value="CPR13457.1"/>
    <property type="molecule type" value="Genomic_DNA"/>
</dbReference>
<feature type="region of interest" description="Disordered" evidence="1">
    <location>
        <begin position="50"/>
        <end position="73"/>
    </location>
</feature>
<accession>A0A0U0WFA2</accession>
<proteinExistence type="predicted"/>
<feature type="compositionally biased region" description="Polar residues" evidence="1">
    <location>
        <begin position="50"/>
        <end position="65"/>
    </location>
</feature>
<evidence type="ECO:0000256" key="1">
    <source>
        <dbReference type="SAM" id="MobiDB-lite"/>
    </source>
</evidence>
<protein>
    <submittedName>
        <fullName evidence="2">Uncharacterized protein</fullName>
    </submittedName>
</protein>
<dbReference type="Proteomes" id="UP000198875">
    <property type="component" value="Unassembled WGS sequence"/>
</dbReference>
<sequence length="113" mass="12014">MATTLSTCPANRWRVIDGHRPTFAANRASTAANTSGSSIKSVRYTIVANNRKSMSPAQNTAPTLGSRSRSARAYRSREAANAWEIRSSAATSAATASMVSIAQSSLSAHRDNR</sequence>
<reference evidence="2 3" key="1">
    <citation type="submission" date="2015-03" db="EMBL/GenBank/DDBJ databases">
        <authorList>
            <person name="Murphy D."/>
        </authorList>
    </citation>
    <scope>NUCLEOTIDE SEQUENCE [LARGE SCALE GENOMIC DNA]</scope>
    <source>
        <strain evidence="2 3">DSM 44277</strain>
    </source>
</reference>
<name>A0A0U0WFA2_MYCBE</name>
<organism evidence="2 3">
    <name type="scientific">Mycobacterium bohemicum DSM 44277</name>
    <dbReference type="NCBI Taxonomy" id="1236609"/>
    <lineage>
        <taxon>Bacteria</taxon>
        <taxon>Bacillati</taxon>
        <taxon>Actinomycetota</taxon>
        <taxon>Actinomycetes</taxon>
        <taxon>Mycobacteriales</taxon>
        <taxon>Mycobacteriaceae</taxon>
        <taxon>Mycobacterium</taxon>
    </lineage>
</organism>
<evidence type="ECO:0000313" key="2">
    <source>
        <dbReference type="EMBL" id="CPR13457.1"/>
    </source>
</evidence>
<dbReference type="AlphaFoldDB" id="A0A0U0WFA2"/>
<evidence type="ECO:0000313" key="3">
    <source>
        <dbReference type="Proteomes" id="UP000198875"/>
    </source>
</evidence>
<gene>
    <name evidence="2" type="ORF">BN971_04767</name>
</gene>